<dbReference type="InterPro" id="IPR046347">
    <property type="entry name" value="bZIP_sf"/>
</dbReference>
<reference evidence="5" key="2">
    <citation type="journal article" date="2014" name="PLoS ONE">
        <title>Genome and Transcriptome Analysis of the Fungal Pathogen Fusarium oxysporum f. sp. cubense Causing Banana Vascular Wilt Disease.</title>
        <authorList>
            <person name="Guo L."/>
            <person name="Han L."/>
            <person name="Yang L."/>
            <person name="Zeng H."/>
            <person name="Fan D."/>
            <person name="Zhu Y."/>
            <person name="Feng Y."/>
            <person name="Wang G."/>
            <person name="Peng C."/>
            <person name="Jiang X."/>
            <person name="Zhou D."/>
            <person name="Ni P."/>
            <person name="Liang C."/>
            <person name="Liu L."/>
            <person name="Wang J."/>
            <person name="Mao C."/>
            <person name="Fang X."/>
            <person name="Peng M."/>
            <person name="Huang J."/>
        </authorList>
    </citation>
    <scope>NUCLEOTIDE SEQUENCE [LARGE SCALE GENOMIC DNA]</scope>
    <source>
        <strain evidence="5">race 1</strain>
    </source>
</reference>
<reference evidence="5" key="1">
    <citation type="submission" date="2012-09" db="EMBL/GenBank/DDBJ databases">
        <title>Genome sequencing and comparative transcriptomics of race 1 and race 4 of banana pathogen: Fusarium oxysporum f. sp. cubense.</title>
        <authorList>
            <person name="Fang X."/>
            <person name="Huang J."/>
        </authorList>
    </citation>
    <scope>NUCLEOTIDE SEQUENCE [LARGE SCALE GENOMIC DNA]</scope>
    <source>
        <strain evidence="5">race 1</strain>
    </source>
</reference>
<dbReference type="GO" id="GO:0003700">
    <property type="term" value="F:DNA-binding transcription factor activity"/>
    <property type="evidence" value="ECO:0007669"/>
    <property type="project" value="InterPro"/>
</dbReference>
<dbReference type="Proteomes" id="UP000016928">
    <property type="component" value="Unassembled WGS sequence"/>
</dbReference>
<protein>
    <recommendedName>
        <fullName evidence="3">BZIP domain-containing protein</fullName>
    </recommendedName>
</protein>
<sequence>MSVLGSQSGLSEQTLSDADDSNVPMQLLTETIDRRKAQNRIAQRKHRQKLKKRIEELELQLEYANFNYRPIVQKTIPHPIPMAVPSYSNSTEENILPHLDHIENLFTKSNGQLGSFWNAQEHSSLSEVSPPLGYITTPLPAAAISPLQIRNLTGDTLAQDSSVNRGFTYTSARRGIEPPTPSLLMTPTTEINEILAVPDVSRRSSLNPMSDAAELDDPATPPCSWNMERKIAYIVDCAKTLGFRDFDSVVTTYYTSPFEVISRAHDMQRVSRIRGLGSVLRTIDVSAEAWPHHESQIYQAEIFKAAEHLYRAEFQRAIDSGALMVLEEQRQRLKEDEMNRPVVKLTSHKSELLSQVSPRFDSRVQRRITADEIGNRNSASKPLDVPIGAFGMQPSDVL</sequence>
<gene>
    <name evidence="4" type="ORF">FOC1_g10001701</name>
</gene>
<dbReference type="OMA" id="TEYYVRD"/>
<dbReference type="CDD" id="cd14688">
    <property type="entry name" value="bZIP_YAP"/>
    <property type="match status" value="1"/>
</dbReference>
<organism evidence="4 5">
    <name type="scientific">Fusarium oxysporum f. sp. cubense (strain race 1)</name>
    <name type="common">Panama disease fungus</name>
    <dbReference type="NCBI Taxonomy" id="1229664"/>
    <lineage>
        <taxon>Eukaryota</taxon>
        <taxon>Fungi</taxon>
        <taxon>Dikarya</taxon>
        <taxon>Ascomycota</taxon>
        <taxon>Pezizomycotina</taxon>
        <taxon>Sordariomycetes</taxon>
        <taxon>Hypocreomycetidae</taxon>
        <taxon>Hypocreales</taxon>
        <taxon>Nectriaceae</taxon>
        <taxon>Fusarium</taxon>
        <taxon>Fusarium oxysporum species complex</taxon>
    </lineage>
</organism>
<evidence type="ECO:0000256" key="2">
    <source>
        <dbReference type="SAM" id="MobiDB-lite"/>
    </source>
</evidence>
<dbReference type="EMBL" id="KB730474">
    <property type="protein sequence ID" value="ENH65727.1"/>
    <property type="molecule type" value="Genomic_DNA"/>
</dbReference>
<feature type="coiled-coil region" evidence="1">
    <location>
        <begin position="40"/>
        <end position="67"/>
    </location>
</feature>
<dbReference type="AlphaFoldDB" id="N4U2T8"/>
<accession>N4U2T8</accession>
<proteinExistence type="predicted"/>
<dbReference type="VEuPathDB" id="FungiDB:FOC1_g10001701"/>
<dbReference type="SUPFAM" id="SSF57959">
    <property type="entry name" value="Leucine zipper domain"/>
    <property type="match status" value="1"/>
</dbReference>
<name>N4U2T8_FUSC1</name>
<keyword evidence="1" id="KW-0175">Coiled coil</keyword>
<evidence type="ECO:0000259" key="3">
    <source>
        <dbReference type="PROSITE" id="PS00036"/>
    </source>
</evidence>
<dbReference type="HOGENOM" id="CLU_058071_0_0_1"/>
<feature type="region of interest" description="Disordered" evidence="2">
    <location>
        <begin position="1"/>
        <end position="22"/>
    </location>
</feature>
<dbReference type="Gene3D" id="1.20.5.170">
    <property type="match status" value="1"/>
</dbReference>
<dbReference type="InterPro" id="IPR004827">
    <property type="entry name" value="bZIP"/>
</dbReference>
<feature type="compositionally biased region" description="Polar residues" evidence="2">
    <location>
        <begin position="1"/>
        <end position="16"/>
    </location>
</feature>
<dbReference type="OrthoDB" id="194358at2759"/>
<evidence type="ECO:0000256" key="1">
    <source>
        <dbReference type="SAM" id="Coils"/>
    </source>
</evidence>
<evidence type="ECO:0000313" key="5">
    <source>
        <dbReference type="Proteomes" id="UP000016928"/>
    </source>
</evidence>
<evidence type="ECO:0000313" key="4">
    <source>
        <dbReference type="EMBL" id="ENH65727.1"/>
    </source>
</evidence>
<feature type="domain" description="BZIP" evidence="3">
    <location>
        <begin position="34"/>
        <end position="49"/>
    </location>
</feature>
<dbReference type="PROSITE" id="PS00036">
    <property type="entry name" value="BZIP_BASIC"/>
    <property type="match status" value="1"/>
</dbReference>